<proteinExistence type="predicted"/>
<keyword evidence="1" id="KW-0732">Signal</keyword>
<feature type="chain" id="PRO_5034363834" description="Cyclin-like F-box" evidence="1">
    <location>
        <begin position="18"/>
        <end position="327"/>
    </location>
</feature>
<evidence type="ECO:0000313" key="3">
    <source>
        <dbReference type="Proteomes" id="UP000434172"/>
    </source>
</evidence>
<evidence type="ECO:0008006" key="4">
    <source>
        <dbReference type="Google" id="ProtNLM"/>
    </source>
</evidence>
<protein>
    <recommendedName>
        <fullName evidence="4">Cyclin-like F-box</fullName>
    </recommendedName>
</protein>
<sequence length="327" mass="34666">MRSTLVLLTAALGLVQGLPQQQPGGETPMDKAKKVPQGITKAKDGSVILDTTEKVNGLDIRFRISGPAAQFTKTSKVPDGNKEENAKGDLGLHVLLHGDSGSSFFDMPNQGVKDNLAGVTVLAPDQNLHWGGGKGFNRTDGVAHAQAVNDLVMKTLPKYMAFNSSNVYFTGISGGSLMLSGYFIPAHMGNFAGDGHGVMLGCGAMEPRVTVEASARDAMMKTRIHYQTSQKELDRLQKSIPMAMKAYEGIASEKGLKKEDINKLQTANNKPDGGHCQFDGMGFGSGIQLVVDHYTAVMKKGGSGEIPGIGNVNQGVSGQELKFKSGN</sequence>
<dbReference type="Proteomes" id="UP000434172">
    <property type="component" value="Unassembled WGS sequence"/>
</dbReference>
<dbReference type="SUPFAM" id="SSF53474">
    <property type="entry name" value="alpha/beta-Hydrolases"/>
    <property type="match status" value="1"/>
</dbReference>
<gene>
    <name evidence="2" type="ORF">GQ607_016760</name>
</gene>
<evidence type="ECO:0000313" key="2">
    <source>
        <dbReference type="EMBL" id="KAF0316001.1"/>
    </source>
</evidence>
<feature type="signal peptide" evidence="1">
    <location>
        <begin position="1"/>
        <end position="17"/>
    </location>
</feature>
<comment type="caution">
    <text evidence="2">The sequence shown here is derived from an EMBL/GenBank/DDBJ whole genome shotgun (WGS) entry which is preliminary data.</text>
</comment>
<organism evidence="2 3">
    <name type="scientific">Colletotrichum asianum</name>
    <dbReference type="NCBI Taxonomy" id="702518"/>
    <lineage>
        <taxon>Eukaryota</taxon>
        <taxon>Fungi</taxon>
        <taxon>Dikarya</taxon>
        <taxon>Ascomycota</taxon>
        <taxon>Pezizomycotina</taxon>
        <taxon>Sordariomycetes</taxon>
        <taxon>Hypocreomycetidae</taxon>
        <taxon>Glomerellales</taxon>
        <taxon>Glomerellaceae</taxon>
        <taxon>Colletotrichum</taxon>
        <taxon>Colletotrichum gloeosporioides species complex</taxon>
    </lineage>
</organism>
<dbReference type="OrthoDB" id="4540290at2759"/>
<name>A0A8H3ZJP2_9PEZI</name>
<dbReference type="AlphaFoldDB" id="A0A8H3ZJP2"/>
<dbReference type="EMBL" id="WOWK01000176">
    <property type="protein sequence ID" value="KAF0316001.1"/>
    <property type="molecule type" value="Genomic_DNA"/>
</dbReference>
<accession>A0A8H3ZJP2</accession>
<keyword evidence="3" id="KW-1185">Reference proteome</keyword>
<reference evidence="2 3" key="1">
    <citation type="submission" date="2019-12" db="EMBL/GenBank/DDBJ databases">
        <title>A genome sequence resource for the geographically widespread anthracnose pathogen Colletotrichum asianum.</title>
        <authorList>
            <person name="Meng Y."/>
        </authorList>
    </citation>
    <scope>NUCLEOTIDE SEQUENCE [LARGE SCALE GENOMIC DNA]</scope>
    <source>
        <strain evidence="2 3">ICMP 18580</strain>
    </source>
</reference>
<dbReference type="InterPro" id="IPR029058">
    <property type="entry name" value="AB_hydrolase_fold"/>
</dbReference>
<evidence type="ECO:0000256" key="1">
    <source>
        <dbReference type="SAM" id="SignalP"/>
    </source>
</evidence>